<dbReference type="AlphaFoldDB" id="A0A6N6MGF1"/>
<dbReference type="PANTHER" id="PTHR48100">
    <property type="entry name" value="BROAD-SPECIFICITY PHOSPHATASE YOR283W-RELATED"/>
    <property type="match status" value="1"/>
</dbReference>
<dbReference type="Proteomes" id="UP000441333">
    <property type="component" value="Unassembled WGS sequence"/>
</dbReference>
<keyword evidence="3" id="KW-1185">Reference proteome</keyword>
<evidence type="ECO:0000256" key="1">
    <source>
        <dbReference type="NCBIfam" id="TIGR03162"/>
    </source>
</evidence>
<dbReference type="InterPro" id="IPR017578">
    <property type="entry name" value="Ribazole_CobC"/>
</dbReference>
<dbReference type="GO" id="GO:0043755">
    <property type="term" value="F:alpha-ribazole phosphatase activity"/>
    <property type="evidence" value="ECO:0007669"/>
    <property type="project" value="UniProtKB-UniRule"/>
</dbReference>
<dbReference type="RefSeq" id="WP_150936876.1">
    <property type="nucleotide sequence ID" value="NZ_WAAT01000025.1"/>
</dbReference>
<dbReference type="InterPro" id="IPR050275">
    <property type="entry name" value="PGM_Phosphatase"/>
</dbReference>
<sequence>MEIYLIRHTTPAVEKGICYGQTDLELTENCEEEFEAILSKLPKEKEFQVITSPLKRCTQLAQTFSKTITLEPRLKELNFGDWEMQAWNDIPEEVMNPWMTDFVNVAVPNGESYVQLAARTQAFFEDLATSKNQKDMIIVSHAGPMRAFLAHVLDIPLKDSFKIKIQYGDVFHLKLVHENFQLITTVEL</sequence>
<proteinExistence type="predicted"/>
<organism evidence="2 3">
    <name type="scientific">Pseudotamlana haliotis</name>
    <dbReference type="NCBI Taxonomy" id="2614804"/>
    <lineage>
        <taxon>Bacteria</taxon>
        <taxon>Pseudomonadati</taxon>
        <taxon>Bacteroidota</taxon>
        <taxon>Flavobacteriia</taxon>
        <taxon>Flavobacteriales</taxon>
        <taxon>Flavobacteriaceae</taxon>
        <taxon>Pseudotamlana</taxon>
    </lineage>
</organism>
<gene>
    <name evidence="2" type="primary">cobC</name>
    <name evidence="2" type="ORF">F6U93_03460</name>
</gene>
<accession>A0A6N6MGF1</accession>
<comment type="caution">
    <text evidence="2">The sequence shown here is derived from an EMBL/GenBank/DDBJ whole genome shotgun (WGS) entry which is preliminary data.</text>
</comment>
<evidence type="ECO:0000313" key="2">
    <source>
        <dbReference type="EMBL" id="KAB1069382.1"/>
    </source>
</evidence>
<dbReference type="GO" id="GO:0009236">
    <property type="term" value="P:cobalamin biosynthetic process"/>
    <property type="evidence" value="ECO:0007669"/>
    <property type="project" value="UniProtKB-UniRule"/>
</dbReference>
<dbReference type="SMART" id="SM00855">
    <property type="entry name" value="PGAM"/>
    <property type="match status" value="1"/>
</dbReference>
<dbReference type="PANTHER" id="PTHR48100:SF1">
    <property type="entry name" value="HISTIDINE PHOSPHATASE FAMILY PROTEIN-RELATED"/>
    <property type="match status" value="1"/>
</dbReference>
<dbReference type="CDD" id="cd07067">
    <property type="entry name" value="HP_PGM_like"/>
    <property type="match status" value="1"/>
</dbReference>
<dbReference type="GO" id="GO:0005737">
    <property type="term" value="C:cytoplasm"/>
    <property type="evidence" value="ECO:0007669"/>
    <property type="project" value="TreeGrafter"/>
</dbReference>
<name>A0A6N6MGF1_9FLAO</name>
<protein>
    <recommendedName>
        <fullName evidence="1">Alpha-ribazole phosphatase</fullName>
        <ecNumber evidence="1">3.1.3.73</ecNumber>
    </recommendedName>
</protein>
<dbReference type="InterPro" id="IPR013078">
    <property type="entry name" value="His_Pase_superF_clade-1"/>
</dbReference>
<dbReference type="NCBIfam" id="TIGR03162">
    <property type="entry name" value="ribazole_cobC"/>
    <property type="match status" value="1"/>
</dbReference>
<dbReference type="Gene3D" id="3.40.50.1240">
    <property type="entry name" value="Phosphoglycerate mutase-like"/>
    <property type="match status" value="1"/>
</dbReference>
<dbReference type="EMBL" id="WAAT01000025">
    <property type="protein sequence ID" value="KAB1069382.1"/>
    <property type="molecule type" value="Genomic_DNA"/>
</dbReference>
<evidence type="ECO:0000313" key="3">
    <source>
        <dbReference type="Proteomes" id="UP000441333"/>
    </source>
</evidence>
<dbReference type="SUPFAM" id="SSF53254">
    <property type="entry name" value="Phosphoglycerate mutase-like"/>
    <property type="match status" value="1"/>
</dbReference>
<dbReference type="InterPro" id="IPR029033">
    <property type="entry name" value="His_PPase_superfam"/>
</dbReference>
<dbReference type="EC" id="3.1.3.73" evidence="1"/>
<dbReference type="Pfam" id="PF00300">
    <property type="entry name" value="His_Phos_1"/>
    <property type="match status" value="1"/>
</dbReference>
<reference evidence="2 3" key="1">
    <citation type="submission" date="2019-09" db="EMBL/GenBank/DDBJ databases">
        <authorList>
            <person name="Cao W.R."/>
        </authorList>
    </citation>
    <scope>NUCLEOTIDE SEQUENCE [LARGE SCALE GENOMIC DNA]</scope>
    <source>
        <strain evidence="2 3">B1N29</strain>
    </source>
</reference>